<feature type="compositionally biased region" description="Basic and acidic residues" evidence="8">
    <location>
        <begin position="746"/>
        <end position="756"/>
    </location>
</feature>
<dbReference type="InterPro" id="IPR000060">
    <property type="entry name" value="BCCT_transptr"/>
</dbReference>
<evidence type="ECO:0000256" key="8">
    <source>
        <dbReference type="SAM" id="MobiDB-lite"/>
    </source>
</evidence>
<keyword evidence="4" id="KW-1003">Cell membrane</keyword>
<keyword evidence="7 9" id="KW-0472">Membrane</keyword>
<feature type="region of interest" description="Disordered" evidence="8">
    <location>
        <begin position="727"/>
        <end position="756"/>
    </location>
</feature>
<keyword evidence="3" id="KW-0813">Transport</keyword>
<evidence type="ECO:0000256" key="6">
    <source>
        <dbReference type="ARBA" id="ARBA00022989"/>
    </source>
</evidence>
<protein>
    <submittedName>
        <fullName evidence="10">Choline BCCT transporter BetT</fullName>
    </submittedName>
</protein>
<dbReference type="GO" id="GO:0005886">
    <property type="term" value="C:plasma membrane"/>
    <property type="evidence" value="ECO:0007669"/>
    <property type="project" value="UniProtKB-SubCell"/>
</dbReference>
<dbReference type="GO" id="GO:0022857">
    <property type="term" value="F:transmembrane transporter activity"/>
    <property type="evidence" value="ECO:0007669"/>
    <property type="project" value="InterPro"/>
</dbReference>
<feature type="transmembrane region" description="Helical" evidence="9">
    <location>
        <begin position="487"/>
        <end position="506"/>
    </location>
</feature>
<dbReference type="InterPro" id="IPR018093">
    <property type="entry name" value="BCCT_CS"/>
</dbReference>
<evidence type="ECO:0000256" key="9">
    <source>
        <dbReference type="SAM" id="Phobius"/>
    </source>
</evidence>
<evidence type="ECO:0000256" key="1">
    <source>
        <dbReference type="ARBA" id="ARBA00004651"/>
    </source>
</evidence>
<evidence type="ECO:0000256" key="2">
    <source>
        <dbReference type="ARBA" id="ARBA00005658"/>
    </source>
</evidence>
<feature type="transmembrane region" description="Helical" evidence="9">
    <location>
        <begin position="265"/>
        <end position="287"/>
    </location>
</feature>
<dbReference type="Proteomes" id="UP000594975">
    <property type="component" value="Chromosome"/>
</dbReference>
<evidence type="ECO:0000313" key="10">
    <source>
        <dbReference type="EMBL" id="QPT52931.1"/>
    </source>
</evidence>
<evidence type="ECO:0000313" key="11">
    <source>
        <dbReference type="Proteomes" id="UP000594975"/>
    </source>
</evidence>
<evidence type="ECO:0000256" key="7">
    <source>
        <dbReference type="ARBA" id="ARBA00023136"/>
    </source>
</evidence>
<keyword evidence="6 9" id="KW-1133">Transmembrane helix</keyword>
<dbReference type="EMBL" id="CP065738">
    <property type="protein sequence ID" value="QPT52931.1"/>
    <property type="molecule type" value="Genomic_DNA"/>
</dbReference>
<reference evidence="10 11" key="1">
    <citation type="submission" date="2020-12" db="EMBL/GenBank/DDBJ databases">
        <title>FDA dAtabase for Regulatory Grade micrObial Sequences (FDA-ARGOS): Supporting development and validation of Infectious Disease Dx tests.</title>
        <authorList>
            <person name="Sproer C."/>
            <person name="Gronow S."/>
            <person name="Severitt S."/>
            <person name="Schroder I."/>
            <person name="Tallon L."/>
            <person name="Sadzewicz L."/>
            <person name="Zhao X."/>
            <person name="Boylan J."/>
            <person name="Ott S."/>
            <person name="Bowen H."/>
            <person name="Vavikolanu K."/>
            <person name="Mehta A."/>
            <person name="Aluvathingal J."/>
            <person name="Nadendla S."/>
            <person name="Lowell S."/>
            <person name="Myers T."/>
            <person name="Yan Y."/>
            <person name="Sichtig H."/>
        </authorList>
    </citation>
    <scope>NUCLEOTIDE SEQUENCE [LARGE SCALE GENOMIC DNA]</scope>
    <source>
        <strain evidence="10 11">FDAARGOS_864</strain>
    </source>
</reference>
<evidence type="ECO:0000256" key="3">
    <source>
        <dbReference type="ARBA" id="ARBA00022448"/>
    </source>
</evidence>
<dbReference type="PANTHER" id="PTHR30047">
    <property type="entry name" value="HIGH-AFFINITY CHOLINE TRANSPORT PROTEIN-RELATED"/>
    <property type="match status" value="1"/>
</dbReference>
<dbReference type="Pfam" id="PF02028">
    <property type="entry name" value="BCCT"/>
    <property type="match status" value="1"/>
</dbReference>
<evidence type="ECO:0000256" key="5">
    <source>
        <dbReference type="ARBA" id="ARBA00022692"/>
    </source>
</evidence>
<feature type="transmembrane region" description="Helical" evidence="9">
    <location>
        <begin position="353"/>
        <end position="372"/>
    </location>
</feature>
<feature type="transmembrane region" description="Helical" evidence="9">
    <location>
        <begin position="177"/>
        <end position="200"/>
    </location>
</feature>
<dbReference type="AlphaFoldDB" id="A0A7T3CF10"/>
<feature type="transmembrane region" description="Helical" evidence="9">
    <location>
        <begin position="384"/>
        <end position="402"/>
    </location>
</feature>
<dbReference type="KEGG" id="rkr:I6G21_06295"/>
<dbReference type="PROSITE" id="PS01303">
    <property type="entry name" value="BCCT"/>
    <property type="match status" value="1"/>
</dbReference>
<organism evidence="10 11">
    <name type="scientific">Rothia kristinae</name>
    <dbReference type="NCBI Taxonomy" id="37923"/>
    <lineage>
        <taxon>Bacteria</taxon>
        <taxon>Bacillati</taxon>
        <taxon>Actinomycetota</taxon>
        <taxon>Actinomycetes</taxon>
        <taxon>Micrococcales</taxon>
        <taxon>Micrococcaceae</taxon>
        <taxon>Rothia</taxon>
    </lineage>
</organism>
<feature type="compositionally biased region" description="Basic and acidic residues" evidence="8">
    <location>
        <begin position="7"/>
        <end position="16"/>
    </location>
</feature>
<dbReference type="NCBIfam" id="NF007399">
    <property type="entry name" value="PRK09928.1"/>
    <property type="match status" value="1"/>
</dbReference>
<feature type="transmembrane region" description="Helical" evidence="9">
    <location>
        <begin position="512"/>
        <end position="532"/>
    </location>
</feature>
<feature type="transmembrane region" description="Helical" evidence="9">
    <location>
        <begin position="47"/>
        <end position="68"/>
    </location>
</feature>
<comment type="subcellular location">
    <subcellularLocation>
        <location evidence="1">Cell membrane</location>
        <topology evidence="1">Multi-pass membrane protein</topology>
    </subcellularLocation>
</comment>
<keyword evidence="5 9" id="KW-0812">Transmembrane</keyword>
<name>A0A7T3CF10_9MICC</name>
<feature type="transmembrane region" description="Helical" evidence="9">
    <location>
        <begin position="128"/>
        <end position="149"/>
    </location>
</feature>
<dbReference type="GeneID" id="61262987"/>
<dbReference type="RefSeq" id="WP_081047748.1">
    <property type="nucleotide sequence ID" value="NZ_CP065738.1"/>
</dbReference>
<sequence>MASSDGTSEHTSRDDAAAPNTGATRTTPAEPPTITDSVPHQHAPARVNWRVFGGAAIGVLIISIWGLADPESMGEVIGAVVGWVSRHFGWFYILTGTVVLAFIAIVAFSKQGSVRLGPDHSRPQFSLFSWAAMLFAAGIGADLMFYSVLEPVTQYYTQPSGGTESAEAARQAVVWTLFHYGLTGWGMYSLMGMAFGYFAYRFNLPLSIRSALYPIIGKRIKGAAGDAVDISALLGTIFGVATSLGIGVVQINYGLQFLFGVPNSVGVQAGLIAVSVVLAIASAVSGVDKGIRRLSELNIFLAVALMLYVLFLGDTDFLLNALVMNVGDYLSQFPGMTMDTMAYDHPEEWMNSWTLFFWAWWVAWSPFVGLFLARISRGRTIRQFVVGTMTIPFVFILTWISIFGNSALGIIDQDGDTDFGQTLMGTPERAFYDLLAQYPGATAAAAVATFTGLLFYVTSADSGALVMSNFASTIEDPTKDGPKWMRIFWAIATGLLTLAMMVVGGIPTLQSATIVFGLPFAIVMYLVMYGLWKALRVERAAMDSQEAARAGVRAANRAAAIQPTEHTRNWRQRLVRSVSYPGQAATRRYLSQTAEPALEEVCQALREEHVQAAVEHGHDPVTDLPYVSLVEHLDGERDFLYQIYPVACPTPSYLLVSPQSEDSYYRLEPFSQTGSRGYDVYGFTKEQLIHDVLDNHERHLEFIRLSTPTQDDAGATVITGAPTGAMDWTVDFQDPEEDSSAGDPNHTPEESDRTAR</sequence>
<feature type="transmembrane region" description="Helical" evidence="9">
    <location>
        <begin position="227"/>
        <end position="253"/>
    </location>
</feature>
<feature type="transmembrane region" description="Helical" evidence="9">
    <location>
        <begin position="88"/>
        <end position="108"/>
    </location>
</feature>
<accession>A0A7T3CF10</accession>
<proteinExistence type="inferred from homology"/>
<comment type="similarity">
    <text evidence="2">Belongs to the BCCT transporter (TC 2.A.15) family.</text>
</comment>
<evidence type="ECO:0000256" key="4">
    <source>
        <dbReference type="ARBA" id="ARBA00022475"/>
    </source>
</evidence>
<feature type="region of interest" description="Disordered" evidence="8">
    <location>
        <begin position="1"/>
        <end position="40"/>
    </location>
</feature>
<feature type="transmembrane region" description="Helical" evidence="9">
    <location>
        <begin position="299"/>
        <end position="323"/>
    </location>
</feature>
<feature type="transmembrane region" description="Helical" evidence="9">
    <location>
        <begin position="438"/>
        <end position="457"/>
    </location>
</feature>
<dbReference type="NCBIfam" id="TIGR00842">
    <property type="entry name" value="bcct"/>
    <property type="match status" value="1"/>
</dbReference>
<gene>
    <name evidence="10" type="primary">betT</name>
    <name evidence="10" type="ORF">I6G21_06295</name>
</gene>
<dbReference type="PANTHER" id="PTHR30047:SF7">
    <property type="entry name" value="HIGH-AFFINITY CHOLINE TRANSPORT PROTEIN"/>
    <property type="match status" value="1"/>
</dbReference>